<dbReference type="Gene3D" id="3.30.450.40">
    <property type="match status" value="1"/>
</dbReference>
<evidence type="ECO:0000259" key="22">
    <source>
        <dbReference type="PROSITE" id="PS50894"/>
    </source>
</evidence>
<feature type="region of interest" description="Disordered" evidence="17">
    <location>
        <begin position="861"/>
        <end position="884"/>
    </location>
</feature>
<dbReference type="CDD" id="cd00156">
    <property type="entry name" value="REC"/>
    <property type="match status" value="1"/>
</dbReference>
<feature type="modified residue" description="Phosphohistidine" evidence="14">
    <location>
        <position position="939"/>
    </location>
</feature>
<feature type="domain" description="HPt" evidence="22">
    <location>
        <begin position="900"/>
        <end position="996"/>
    </location>
</feature>
<dbReference type="PROSITE" id="PS50109">
    <property type="entry name" value="HIS_KIN"/>
    <property type="match status" value="1"/>
</dbReference>
<protein>
    <recommendedName>
        <fullName evidence="3">histidine kinase</fullName>
        <ecNumber evidence="3">2.7.13.3</ecNumber>
    </recommendedName>
</protein>
<keyword evidence="6" id="KW-0808">Transferase</keyword>
<dbReference type="CDD" id="cd00088">
    <property type="entry name" value="HPT"/>
    <property type="match status" value="1"/>
</dbReference>
<dbReference type="Pfam" id="PF01627">
    <property type="entry name" value="Hpt"/>
    <property type="match status" value="1"/>
</dbReference>
<dbReference type="GO" id="GO:0000155">
    <property type="term" value="F:phosphorelay sensor kinase activity"/>
    <property type="evidence" value="ECO:0007669"/>
    <property type="project" value="InterPro"/>
</dbReference>
<dbReference type="InterPro" id="IPR001789">
    <property type="entry name" value="Sig_transdc_resp-reg_receiver"/>
</dbReference>
<dbReference type="PRINTS" id="PR00344">
    <property type="entry name" value="BCTRLSENSOR"/>
</dbReference>
<feature type="domain" description="Response regulatory" evidence="20">
    <location>
        <begin position="736"/>
        <end position="853"/>
    </location>
</feature>
<dbReference type="SUPFAM" id="SSF55874">
    <property type="entry name" value="ATPase domain of HSP90 chaperone/DNA topoisomerase II/histidine kinase"/>
    <property type="match status" value="1"/>
</dbReference>
<feature type="domain" description="Response regulatory" evidence="20">
    <location>
        <begin position="591"/>
        <end position="712"/>
    </location>
</feature>
<dbReference type="CDD" id="cd17546">
    <property type="entry name" value="REC_hyHK_CKI1_RcsC-like"/>
    <property type="match status" value="1"/>
</dbReference>
<feature type="transmembrane region" description="Helical" evidence="18">
    <location>
        <begin position="36"/>
        <end position="58"/>
    </location>
</feature>
<evidence type="ECO:0000259" key="21">
    <source>
        <dbReference type="PROSITE" id="PS50885"/>
    </source>
</evidence>
<comment type="catalytic activity">
    <reaction evidence="1">
        <text>ATP + protein L-histidine = ADP + protein N-phospho-L-histidine.</text>
        <dbReference type="EC" id="2.7.13.3"/>
    </reaction>
</comment>
<dbReference type="Gene3D" id="3.40.50.2300">
    <property type="match status" value="2"/>
</dbReference>
<evidence type="ECO:0000259" key="20">
    <source>
        <dbReference type="PROSITE" id="PS50110"/>
    </source>
</evidence>
<dbReference type="SUPFAM" id="SSF158472">
    <property type="entry name" value="HAMP domain-like"/>
    <property type="match status" value="1"/>
</dbReference>
<dbReference type="PROSITE" id="PS50110">
    <property type="entry name" value="RESPONSE_REGULATORY"/>
    <property type="match status" value="2"/>
</dbReference>
<evidence type="ECO:0000256" key="8">
    <source>
        <dbReference type="ARBA" id="ARBA00022741"/>
    </source>
</evidence>
<sequence>MYSVSKFNTSQFNIEHDWYIVCAREMEDIFSEANDFIQSIIVFIIIVGVALSFLVYFLTRRIIARPLAYLQSIAESLQMGDTTVRAKFKRRDEIGKVLMVFNRMIDNTNDIVHQAQSIAKGQYAITLKPRSEKDLLAQALIHMTESLKRFNSEHEKQNWLKTGLAELSTHMRGELDINILTNDVLNYLAQYLQALMGIIYVKNGNDSLCISATYACSEVTSPKEQIQFGESLVGQVAQNKRMLVLTDIPSDYMYISSGLGMAKPEQLVIVPFMREDEVIGIIELSSFQGFSSDHLELLEKASESIAIAIDSAQSRTKVNELLTETQQQAKALQDKQDELEKNNQYKSEFLANMSHELRTPMNGVIGMSEILMNTSLTPEQKDYTETINRSANGLLSILNDILDFSKIEAGKLELESIAFNFEEIATSVGQLLTSKAYDKGIELIIRYAPNVPAYFMGDPGRLRQVLLNLVGNAIKFTHKGHVLVNIEANEITKDNAHLIVEVIDTGIGISKSAQSKLFDHFSQVDATTTRKYGGTGLGLSISKQLVEMMGGTIGVSSKEGEGSTFYFNLTLPLTDKCESKKVELNDISHIKTLIVDDNPINRKVLTERLDQWGIAFESASSGKEALHILSCAVEKNSPFNIAILDHQMPEMDGEQLGKAIKADPQLQSLILIMLTSIGDRNDARRIKELGFASYLTKPVKSSQLYDTLVNVWSKDADLISVQEFEPDEKRDRINANVLLVEDNPVNQKVAEKVLKKFGCQVDIFNNGKEGLLAVKNKTYDIIFMDGSMPVMDGFEATAEIRKYEGNKSHTPIVAMTAHAMKGDREKCISVGMDDYITKPVVWDAVHQLLIKYCPAKVVQSQTPASDNHTEKTPEPAANTHQQPPQTKLDLKNMYILADEGPEFLTNFFEETQKQIIEALDKLSSAIQKQDYEQIHFEAHLIKGLASNVGAMDCVAKALELEKAGQSEKIDHCPEYFKELKRLVEALCHTLEHLNIYEIIEEAKNY</sequence>
<feature type="domain" description="Histidine kinase" evidence="19">
    <location>
        <begin position="352"/>
        <end position="573"/>
    </location>
</feature>
<dbReference type="SMART" id="SM00388">
    <property type="entry name" value="HisKA"/>
    <property type="match status" value="1"/>
</dbReference>
<keyword evidence="7 18" id="KW-0812">Transmembrane</keyword>
<dbReference type="PANTHER" id="PTHR45339">
    <property type="entry name" value="HYBRID SIGNAL TRANSDUCTION HISTIDINE KINASE J"/>
    <property type="match status" value="1"/>
</dbReference>
<dbReference type="SUPFAM" id="SSF47384">
    <property type="entry name" value="Homodimeric domain of signal transducing histidine kinase"/>
    <property type="match status" value="1"/>
</dbReference>
<evidence type="ECO:0000256" key="11">
    <source>
        <dbReference type="ARBA" id="ARBA00022989"/>
    </source>
</evidence>
<dbReference type="GO" id="GO:0005524">
    <property type="term" value="F:ATP binding"/>
    <property type="evidence" value="ECO:0007669"/>
    <property type="project" value="UniProtKB-KW"/>
</dbReference>
<evidence type="ECO:0000259" key="19">
    <source>
        <dbReference type="PROSITE" id="PS50109"/>
    </source>
</evidence>
<gene>
    <name evidence="23" type="ORF">OMM_02192</name>
</gene>
<dbReference type="SMART" id="SM00387">
    <property type="entry name" value="HATPase_c"/>
    <property type="match status" value="1"/>
</dbReference>
<keyword evidence="5 15" id="KW-0597">Phosphoprotein</keyword>
<dbReference type="EC" id="2.7.13.3" evidence="3"/>
<dbReference type="Pfam" id="PF00072">
    <property type="entry name" value="Response_reg"/>
    <property type="match status" value="2"/>
</dbReference>
<dbReference type="Proteomes" id="UP000189670">
    <property type="component" value="Unassembled WGS sequence"/>
</dbReference>
<keyword evidence="8" id="KW-0547">Nucleotide-binding</keyword>
<evidence type="ECO:0000256" key="16">
    <source>
        <dbReference type="SAM" id="Coils"/>
    </source>
</evidence>
<evidence type="ECO:0000256" key="12">
    <source>
        <dbReference type="ARBA" id="ARBA00023012"/>
    </source>
</evidence>
<proteinExistence type="predicted"/>
<dbReference type="InterPro" id="IPR029016">
    <property type="entry name" value="GAF-like_dom_sf"/>
</dbReference>
<keyword evidence="12" id="KW-0902">Two-component regulatory system</keyword>
<evidence type="ECO:0000256" key="2">
    <source>
        <dbReference type="ARBA" id="ARBA00004651"/>
    </source>
</evidence>
<dbReference type="CDD" id="cd16922">
    <property type="entry name" value="HATPase_EvgS-ArcB-TorS-like"/>
    <property type="match status" value="1"/>
</dbReference>
<evidence type="ECO:0000256" key="5">
    <source>
        <dbReference type="ARBA" id="ARBA00022553"/>
    </source>
</evidence>
<keyword evidence="4" id="KW-1003">Cell membrane</keyword>
<dbReference type="CDD" id="cd06225">
    <property type="entry name" value="HAMP"/>
    <property type="match status" value="1"/>
</dbReference>
<evidence type="ECO:0000256" key="1">
    <source>
        <dbReference type="ARBA" id="ARBA00000085"/>
    </source>
</evidence>
<feature type="domain" description="HAMP" evidence="21">
    <location>
        <begin position="61"/>
        <end position="113"/>
    </location>
</feature>
<dbReference type="InterPro" id="IPR003018">
    <property type="entry name" value="GAF"/>
</dbReference>
<dbReference type="InterPro" id="IPR003660">
    <property type="entry name" value="HAMP_dom"/>
</dbReference>
<dbReference type="AlphaFoldDB" id="A0A1V1PAW7"/>
<name>A0A1V1PAW7_9BACT</name>
<dbReference type="SUPFAM" id="SSF55781">
    <property type="entry name" value="GAF domain-like"/>
    <property type="match status" value="1"/>
</dbReference>
<dbReference type="Gene3D" id="1.20.120.160">
    <property type="entry name" value="HPT domain"/>
    <property type="match status" value="1"/>
</dbReference>
<keyword evidence="11 18" id="KW-1133">Transmembrane helix</keyword>
<organism evidence="23 24">
    <name type="scientific">Candidatus Magnetoglobus multicellularis str. Araruama</name>
    <dbReference type="NCBI Taxonomy" id="890399"/>
    <lineage>
        <taxon>Bacteria</taxon>
        <taxon>Pseudomonadati</taxon>
        <taxon>Thermodesulfobacteriota</taxon>
        <taxon>Desulfobacteria</taxon>
        <taxon>Desulfobacterales</taxon>
        <taxon>Desulfobacteraceae</taxon>
        <taxon>Candidatus Magnetoglobus</taxon>
    </lineage>
</organism>
<dbReference type="InterPro" id="IPR008207">
    <property type="entry name" value="Sig_transdc_His_kin_Hpt_dom"/>
</dbReference>
<evidence type="ECO:0000313" key="23">
    <source>
        <dbReference type="EMBL" id="ETR71835.1"/>
    </source>
</evidence>
<dbReference type="Gene3D" id="3.30.565.10">
    <property type="entry name" value="Histidine kinase-like ATPase, C-terminal domain"/>
    <property type="match status" value="1"/>
</dbReference>
<dbReference type="EMBL" id="ATBP01000216">
    <property type="protein sequence ID" value="ETR71835.1"/>
    <property type="molecule type" value="Genomic_DNA"/>
</dbReference>
<evidence type="ECO:0000256" key="9">
    <source>
        <dbReference type="ARBA" id="ARBA00022777"/>
    </source>
</evidence>
<dbReference type="InterPro" id="IPR004358">
    <property type="entry name" value="Sig_transdc_His_kin-like_C"/>
</dbReference>
<evidence type="ECO:0000256" key="7">
    <source>
        <dbReference type="ARBA" id="ARBA00022692"/>
    </source>
</evidence>
<dbReference type="InterPro" id="IPR036641">
    <property type="entry name" value="HPT_dom_sf"/>
</dbReference>
<evidence type="ECO:0000256" key="3">
    <source>
        <dbReference type="ARBA" id="ARBA00012438"/>
    </source>
</evidence>
<dbReference type="InterPro" id="IPR003594">
    <property type="entry name" value="HATPase_dom"/>
</dbReference>
<keyword evidence="13 18" id="KW-0472">Membrane</keyword>
<dbReference type="Pfam" id="PF00512">
    <property type="entry name" value="HisKA"/>
    <property type="match status" value="1"/>
</dbReference>
<evidence type="ECO:0000256" key="17">
    <source>
        <dbReference type="SAM" id="MobiDB-lite"/>
    </source>
</evidence>
<evidence type="ECO:0000256" key="15">
    <source>
        <dbReference type="PROSITE-ProRule" id="PRU00169"/>
    </source>
</evidence>
<dbReference type="PANTHER" id="PTHR45339:SF1">
    <property type="entry name" value="HYBRID SIGNAL TRANSDUCTION HISTIDINE KINASE J"/>
    <property type="match status" value="1"/>
</dbReference>
<evidence type="ECO:0000256" key="14">
    <source>
        <dbReference type="PROSITE-ProRule" id="PRU00110"/>
    </source>
</evidence>
<dbReference type="SUPFAM" id="SSF52172">
    <property type="entry name" value="CheY-like"/>
    <property type="match status" value="2"/>
</dbReference>
<feature type="modified residue" description="4-aspartylphosphate" evidence="15">
    <location>
        <position position="645"/>
    </location>
</feature>
<dbReference type="SMART" id="SM00065">
    <property type="entry name" value="GAF"/>
    <property type="match status" value="1"/>
</dbReference>
<feature type="coiled-coil region" evidence="16">
    <location>
        <begin position="315"/>
        <end position="342"/>
    </location>
</feature>
<dbReference type="SMART" id="SM00304">
    <property type="entry name" value="HAMP"/>
    <property type="match status" value="1"/>
</dbReference>
<dbReference type="Pfam" id="PF00672">
    <property type="entry name" value="HAMP"/>
    <property type="match status" value="1"/>
</dbReference>
<evidence type="ECO:0000256" key="4">
    <source>
        <dbReference type="ARBA" id="ARBA00022475"/>
    </source>
</evidence>
<keyword evidence="10" id="KW-0067">ATP-binding</keyword>
<evidence type="ECO:0000256" key="13">
    <source>
        <dbReference type="ARBA" id="ARBA00023136"/>
    </source>
</evidence>
<dbReference type="InterPro" id="IPR036097">
    <property type="entry name" value="HisK_dim/P_sf"/>
</dbReference>
<dbReference type="FunFam" id="3.30.565.10:FF:000010">
    <property type="entry name" value="Sensor histidine kinase RcsC"/>
    <property type="match status" value="1"/>
</dbReference>
<dbReference type="PROSITE" id="PS50885">
    <property type="entry name" value="HAMP"/>
    <property type="match status" value="1"/>
</dbReference>
<evidence type="ECO:0000313" key="24">
    <source>
        <dbReference type="Proteomes" id="UP000189670"/>
    </source>
</evidence>
<keyword evidence="16" id="KW-0175">Coiled coil</keyword>
<evidence type="ECO:0000256" key="10">
    <source>
        <dbReference type="ARBA" id="ARBA00022840"/>
    </source>
</evidence>
<dbReference type="Pfam" id="PF13185">
    <property type="entry name" value="GAF_2"/>
    <property type="match status" value="1"/>
</dbReference>
<dbReference type="InterPro" id="IPR003661">
    <property type="entry name" value="HisK_dim/P_dom"/>
</dbReference>
<accession>A0A1V1PAW7</accession>
<keyword evidence="9 23" id="KW-0418">Kinase</keyword>
<dbReference type="GO" id="GO:0005886">
    <property type="term" value="C:plasma membrane"/>
    <property type="evidence" value="ECO:0007669"/>
    <property type="project" value="UniProtKB-SubCell"/>
</dbReference>
<dbReference type="InterPro" id="IPR011006">
    <property type="entry name" value="CheY-like_superfamily"/>
</dbReference>
<dbReference type="CDD" id="cd00082">
    <property type="entry name" value="HisKA"/>
    <property type="match status" value="1"/>
</dbReference>
<dbReference type="InterPro" id="IPR036890">
    <property type="entry name" value="HATPase_C_sf"/>
</dbReference>
<feature type="modified residue" description="4-aspartylphosphate" evidence="15">
    <location>
        <position position="785"/>
    </location>
</feature>
<dbReference type="InterPro" id="IPR005467">
    <property type="entry name" value="His_kinase_dom"/>
</dbReference>
<dbReference type="SMART" id="SM00448">
    <property type="entry name" value="REC"/>
    <property type="match status" value="2"/>
</dbReference>
<evidence type="ECO:0000256" key="6">
    <source>
        <dbReference type="ARBA" id="ARBA00022679"/>
    </source>
</evidence>
<dbReference type="FunFam" id="1.10.287.130:FF:000003">
    <property type="entry name" value="Histidine kinase"/>
    <property type="match status" value="1"/>
</dbReference>
<comment type="caution">
    <text evidence="23">The sequence shown here is derived from an EMBL/GenBank/DDBJ whole genome shotgun (WGS) entry which is preliminary data.</text>
</comment>
<dbReference type="Gene3D" id="1.10.287.130">
    <property type="match status" value="1"/>
</dbReference>
<evidence type="ECO:0000256" key="18">
    <source>
        <dbReference type="SAM" id="Phobius"/>
    </source>
</evidence>
<dbReference type="Pfam" id="PF02518">
    <property type="entry name" value="HATPase_c"/>
    <property type="match status" value="1"/>
</dbReference>
<dbReference type="Gene3D" id="6.10.340.10">
    <property type="match status" value="1"/>
</dbReference>
<dbReference type="PROSITE" id="PS50894">
    <property type="entry name" value="HPT"/>
    <property type="match status" value="1"/>
</dbReference>
<reference evidence="24" key="1">
    <citation type="submission" date="2012-11" db="EMBL/GenBank/DDBJ databases">
        <authorList>
            <person name="Lucero-Rivera Y.E."/>
            <person name="Tovar-Ramirez D."/>
        </authorList>
    </citation>
    <scope>NUCLEOTIDE SEQUENCE [LARGE SCALE GENOMIC DNA]</scope>
    <source>
        <strain evidence="24">Araruama</strain>
    </source>
</reference>
<comment type="subcellular location">
    <subcellularLocation>
        <location evidence="2">Cell membrane</location>
        <topology evidence="2">Multi-pass membrane protein</topology>
    </subcellularLocation>
</comment>
<dbReference type="SUPFAM" id="SSF47226">
    <property type="entry name" value="Histidine-containing phosphotransfer domain, HPT domain"/>
    <property type="match status" value="1"/>
</dbReference>